<dbReference type="PANTHER" id="PTHR31313">
    <property type="entry name" value="TY1 ENHANCER ACTIVATOR"/>
    <property type="match status" value="1"/>
</dbReference>
<feature type="domain" description="Zn(2)-C6 fungal-type" evidence="9">
    <location>
        <begin position="13"/>
        <end position="52"/>
    </location>
</feature>
<keyword evidence="6" id="KW-0804">Transcription</keyword>
<dbReference type="PANTHER" id="PTHR31313:SF81">
    <property type="entry name" value="TY1 ENHANCER ACTIVATOR"/>
    <property type="match status" value="1"/>
</dbReference>
<evidence type="ECO:0000256" key="5">
    <source>
        <dbReference type="ARBA" id="ARBA00023125"/>
    </source>
</evidence>
<dbReference type="EMBL" id="BQXU01000039">
    <property type="protein sequence ID" value="GKT50690.1"/>
    <property type="molecule type" value="Genomic_DNA"/>
</dbReference>
<comment type="caution">
    <text evidence="10">The sequence shown here is derived from an EMBL/GenBank/DDBJ whole genome shotgun (WGS) entry which is preliminary data.</text>
</comment>
<dbReference type="GeneID" id="73331673"/>
<dbReference type="RefSeq" id="XP_049133040.1">
    <property type="nucleotide sequence ID" value="XM_049277083.1"/>
</dbReference>
<keyword evidence="3" id="KW-0862">Zinc</keyword>
<accession>A0AA37PE89</accession>
<dbReference type="GO" id="GO:0003677">
    <property type="term" value="F:DNA binding"/>
    <property type="evidence" value="ECO:0007669"/>
    <property type="project" value="UniProtKB-KW"/>
</dbReference>
<feature type="compositionally biased region" description="Polar residues" evidence="8">
    <location>
        <begin position="140"/>
        <end position="155"/>
    </location>
</feature>
<evidence type="ECO:0000256" key="2">
    <source>
        <dbReference type="ARBA" id="ARBA00022723"/>
    </source>
</evidence>
<feature type="compositionally biased region" description="Low complexity" evidence="8">
    <location>
        <begin position="125"/>
        <end position="135"/>
    </location>
</feature>
<comment type="subcellular location">
    <subcellularLocation>
        <location evidence="1">Nucleus</location>
    </subcellularLocation>
</comment>
<dbReference type="GO" id="GO:0005634">
    <property type="term" value="C:nucleus"/>
    <property type="evidence" value="ECO:0007669"/>
    <property type="project" value="UniProtKB-SubCell"/>
</dbReference>
<protein>
    <recommendedName>
        <fullName evidence="9">Zn(2)-C6 fungal-type domain-containing protein</fullName>
    </recommendedName>
</protein>
<evidence type="ECO:0000256" key="6">
    <source>
        <dbReference type="ARBA" id="ARBA00023163"/>
    </source>
</evidence>
<gene>
    <name evidence="10" type="ORF">ColSpa_10871</name>
</gene>
<dbReference type="InterPro" id="IPR051615">
    <property type="entry name" value="Transcr_Regulatory_Elem"/>
</dbReference>
<dbReference type="CDD" id="cd00067">
    <property type="entry name" value="GAL4"/>
    <property type="match status" value="1"/>
</dbReference>
<evidence type="ECO:0000259" key="9">
    <source>
        <dbReference type="PROSITE" id="PS50048"/>
    </source>
</evidence>
<evidence type="ECO:0000313" key="10">
    <source>
        <dbReference type="EMBL" id="GKT50690.1"/>
    </source>
</evidence>
<evidence type="ECO:0000256" key="8">
    <source>
        <dbReference type="SAM" id="MobiDB-lite"/>
    </source>
</evidence>
<proteinExistence type="predicted"/>
<feature type="region of interest" description="Disordered" evidence="8">
    <location>
        <begin position="110"/>
        <end position="155"/>
    </location>
</feature>
<keyword evidence="5" id="KW-0238">DNA-binding</keyword>
<keyword evidence="4" id="KW-0805">Transcription regulation</keyword>
<sequence>MTRDRHASRASFACVRCKKDKRRCDISQILGTGDQPDRSCTACRNKNEKCEVRYGEDKRSQRQPNETKVLQRRMQALEEFVRNVARADGKTPVPSRDNNIDANSLMEQVQRDFEDFQNSRTRAFPSPASSSSPSAHVATISITPQKTNMPGQQHL</sequence>
<dbReference type="AlphaFoldDB" id="A0AA37PE89"/>
<name>A0AA37PE89_9PEZI</name>
<keyword evidence="11" id="KW-1185">Reference proteome</keyword>
<evidence type="ECO:0000256" key="7">
    <source>
        <dbReference type="ARBA" id="ARBA00023242"/>
    </source>
</evidence>
<dbReference type="InterPro" id="IPR036864">
    <property type="entry name" value="Zn2-C6_fun-type_DNA-bd_sf"/>
</dbReference>
<reference evidence="10 11" key="1">
    <citation type="submission" date="2022-03" db="EMBL/GenBank/DDBJ databases">
        <title>Genome data of Colletotrichum spp.</title>
        <authorList>
            <person name="Utami Y.D."/>
            <person name="Hiruma K."/>
        </authorList>
    </citation>
    <scope>NUCLEOTIDE SEQUENCE [LARGE SCALE GENOMIC DNA]</scope>
    <source>
        <strain evidence="10 11">MAFF 239500</strain>
    </source>
</reference>
<evidence type="ECO:0000313" key="11">
    <source>
        <dbReference type="Proteomes" id="UP001055115"/>
    </source>
</evidence>
<dbReference type="SUPFAM" id="SSF57701">
    <property type="entry name" value="Zn2/Cys6 DNA-binding domain"/>
    <property type="match status" value="1"/>
</dbReference>
<dbReference type="Proteomes" id="UP001055115">
    <property type="component" value="Unassembled WGS sequence"/>
</dbReference>
<evidence type="ECO:0000256" key="3">
    <source>
        <dbReference type="ARBA" id="ARBA00022833"/>
    </source>
</evidence>
<evidence type="ECO:0000256" key="1">
    <source>
        <dbReference type="ARBA" id="ARBA00004123"/>
    </source>
</evidence>
<dbReference type="PROSITE" id="PS50048">
    <property type="entry name" value="ZN2_CY6_FUNGAL_2"/>
    <property type="match status" value="1"/>
</dbReference>
<organism evidence="10 11">
    <name type="scientific">Colletotrichum spaethianum</name>
    <dbReference type="NCBI Taxonomy" id="700344"/>
    <lineage>
        <taxon>Eukaryota</taxon>
        <taxon>Fungi</taxon>
        <taxon>Dikarya</taxon>
        <taxon>Ascomycota</taxon>
        <taxon>Pezizomycotina</taxon>
        <taxon>Sordariomycetes</taxon>
        <taxon>Hypocreomycetidae</taxon>
        <taxon>Glomerellales</taxon>
        <taxon>Glomerellaceae</taxon>
        <taxon>Colletotrichum</taxon>
        <taxon>Colletotrichum spaethianum species complex</taxon>
    </lineage>
</organism>
<keyword evidence="2" id="KW-0479">Metal-binding</keyword>
<dbReference type="GO" id="GO:0000981">
    <property type="term" value="F:DNA-binding transcription factor activity, RNA polymerase II-specific"/>
    <property type="evidence" value="ECO:0007669"/>
    <property type="project" value="InterPro"/>
</dbReference>
<dbReference type="InterPro" id="IPR001138">
    <property type="entry name" value="Zn2Cys6_DnaBD"/>
</dbReference>
<dbReference type="Gene3D" id="4.10.240.10">
    <property type="entry name" value="Zn(2)-C6 fungal-type DNA-binding domain"/>
    <property type="match status" value="1"/>
</dbReference>
<dbReference type="GO" id="GO:0008270">
    <property type="term" value="F:zinc ion binding"/>
    <property type="evidence" value="ECO:0007669"/>
    <property type="project" value="InterPro"/>
</dbReference>
<keyword evidence="7" id="KW-0539">Nucleus</keyword>
<evidence type="ECO:0000256" key="4">
    <source>
        <dbReference type="ARBA" id="ARBA00023015"/>
    </source>
</evidence>